<organism evidence="1 2">
    <name type="scientific">Corynebacterium silvaticum</name>
    <dbReference type="NCBI Taxonomy" id="2320431"/>
    <lineage>
        <taxon>Bacteria</taxon>
        <taxon>Bacillati</taxon>
        <taxon>Actinomycetota</taxon>
        <taxon>Actinomycetes</taxon>
        <taxon>Mycobacteriales</taxon>
        <taxon>Corynebacteriaceae</taxon>
        <taxon>Corynebacterium</taxon>
    </lineage>
</organism>
<evidence type="ECO:0000313" key="1">
    <source>
        <dbReference type="EMBL" id="WCV10603.1"/>
    </source>
</evidence>
<accession>A0ACD4PZE7</accession>
<reference evidence="1 2" key="2">
    <citation type="journal article" date="2020" name="Antonie Van Leeuwenhoek">
        <title>Phylogenomic characterisation of a novel corynebacterial species pathogenic to animals.</title>
        <authorList>
            <person name="Moller J."/>
            <person name="Musella L."/>
            <person name="Melnikov V."/>
            <person name="Geissdorfer W."/>
            <person name="Burkovski A."/>
            <person name="Sangal V."/>
        </authorList>
    </citation>
    <scope>NUCLEOTIDE SEQUENCE [LARGE SCALE GENOMIC DNA]</scope>
    <source>
        <strain evidence="1 2">PO100/5</strain>
    </source>
</reference>
<evidence type="ECO:0000313" key="2">
    <source>
        <dbReference type="Proteomes" id="UP000195652"/>
    </source>
</evidence>
<name>A0ACD4PZE7_9CORY</name>
<dbReference type="Proteomes" id="UP000195652">
    <property type="component" value="Chromosome"/>
</dbReference>
<protein>
    <submittedName>
        <fullName evidence="1">Uncharacterized protein</fullName>
    </submittedName>
</protein>
<proteinExistence type="predicted"/>
<reference evidence="1 2" key="3">
    <citation type="journal article" date="2020" name="Int. J. Syst. Evol. Microbiol.">
        <title>Corynebacterium silvaticum sp. nov., a unique group of NTTB corynebacteria in wild boar and roe deer.</title>
        <authorList>
            <person name="Dangel A."/>
            <person name="Berger A."/>
            <person name="Rau J."/>
            <person name="Eisenberg T."/>
            <person name="Kampfer P."/>
            <person name="Margos G."/>
            <person name="Contzen M."/>
            <person name="Busse H.J."/>
            <person name="Konrad R."/>
            <person name="Peters M."/>
            <person name="Sting R."/>
            <person name="Sing A."/>
        </authorList>
    </citation>
    <scope>NUCLEOTIDE SEQUENCE [LARGE SCALE GENOMIC DNA]</scope>
    <source>
        <strain evidence="1 2">PO100/5</strain>
    </source>
</reference>
<reference evidence="1 2" key="4">
    <citation type="journal article" date="2020" name="PLoS ONE">
        <title>Taxonomic classification of strain PO100/5 shows a broader geographic distribution and genetic markers of the recently described Corynebacterium silvaticum.</title>
        <authorList>
            <person name="Viana M.V.C."/>
            <person name="Profeta R."/>
            <person name="da Silva A.L."/>
            <person name="Hurtado R."/>
            <person name="Cerqueira J.C."/>
            <person name="Ribeiro B.F.S."/>
            <person name="Almeida M.O."/>
            <person name="Morais-Rodrigues F."/>
            <person name="Soares S.C."/>
            <person name="Oliveira M."/>
            <person name="Tavares L."/>
            <person name="Figueiredo H."/>
            <person name="Wattam A.R."/>
            <person name="Barh D."/>
            <person name="Ghosh P."/>
            <person name="Silva A."/>
            <person name="Azevedo V."/>
        </authorList>
    </citation>
    <scope>NUCLEOTIDE SEQUENCE [LARGE SCALE GENOMIC DNA]</scope>
    <source>
        <strain evidence="1 2">PO100/5</strain>
    </source>
</reference>
<reference evidence="1 2" key="1">
    <citation type="journal article" date="2014" name="BMC Vet. Res.">
        <title>First report of Corynebacterium pseudotuberculosis from caseous lymphadenitis lesions in Black Alentejano pig (Sus scrofa domesticus).</title>
        <authorList>
            <person name="Oliveira M."/>
            <person name="Barroco C."/>
            <person name="Mottola C."/>
            <person name="Santos R."/>
            <person name="Lemsaddek A."/>
            <person name="Tavares L."/>
            <person name="Semedo-Lemsaddek T."/>
        </authorList>
    </citation>
    <scope>NUCLEOTIDE SEQUENCE [LARGE SCALE GENOMIC DNA]</scope>
    <source>
        <strain evidence="1 2">PO100/5</strain>
    </source>
</reference>
<gene>
    <name evidence="1" type="ORF">CBE74_12930</name>
</gene>
<dbReference type="EMBL" id="CP021417">
    <property type="protein sequence ID" value="WCV10603.1"/>
    <property type="molecule type" value="Genomic_DNA"/>
</dbReference>
<sequence>MSLVTINDLILPRELSDFEELLAPRLLKEAEMIVRADFARGP</sequence>
<keyword evidence="2" id="KW-1185">Reference proteome</keyword>